<dbReference type="GO" id="GO:0016779">
    <property type="term" value="F:nucleotidyltransferase activity"/>
    <property type="evidence" value="ECO:0007669"/>
    <property type="project" value="UniProtKB-KW"/>
</dbReference>
<feature type="domain" description="MobA-like NTP transferase" evidence="4">
    <location>
        <begin position="3"/>
        <end position="128"/>
    </location>
</feature>
<dbReference type="Proteomes" id="UP000254958">
    <property type="component" value="Unassembled WGS sequence"/>
</dbReference>
<dbReference type="AlphaFoldDB" id="A0A370G6R3"/>
<dbReference type="EMBL" id="QQAW01000002">
    <property type="protein sequence ID" value="RDI39495.1"/>
    <property type="molecule type" value="Genomic_DNA"/>
</dbReference>
<proteinExistence type="predicted"/>
<protein>
    <submittedName>
        <fullName evidence="6">1L-myo-inositol 1-phosphate cytidylyltransferase</fullName>
    </submittedName>
    <submittedName>
        <fullName evidence="5">NTP transferase domain-containing protein</fullName>
    </submittedName>
</protein>
<dbReference type="Pfam" id="PF12804">
    <property type="entry name" value="NTP_transf_3"/>
    <property type="match status" value="1"/>
</dbReference>
<dbReference type="PANTHER" id="PTHR43584">
    <property type="entry name" value="NUCLEOTIDYL TRANSFERASE"/>
    <property type="match status" value="1"/>
</dbReference>
<dbReference type="OrthoDB" id="9814110at2"/>
<evidence type="ECO:0000256" key="3">
    <source>
        <dbReference type="ARBA" id="ARBA00022842"/>
    </source>
</evidence>
<reference evidence="5 8" key="2">
    <citation type="submission" date="2020-04" db="EMBL/GenBank/DDBJ databases">
        <title>Description of novel Gluconacetobacter.</title>
        <authorList>
            <person name="Sombolestani A."/>
        </authorList>
    </citation>
    <scope>NUCLEOTIDE SEQUENCE [LARGE SCALE GENOMIC DNA]</scope>
    <source>
        <strain evidence="5 8">LMG 1382</strain>
    </source>
</reference>
<evidence type="ECO:0000313" key="6">
    <source>
        <dbReference type="EMBL" id="RDI39495.1"/>
    </source>
</evidence>
<dbReference type="Proteomes" id="UP000562982">
    <property type="component" value="Unassembled WGS sequence"/>
</dbReference>
<dbReference type="InterPro" id="IPR029044">
    <property type="entry name" value="Nucleotide-diphossugar_trans"/>
</dbReference>
<organism evidence="6 7">
    <name type="scientific">Gluconacetobacter liquefaciens</name>
    <name type="common">Acetobacter liquefaciens</name>
    <dbReference type="NCBI Taxonomy" id="89584"/>
    <lineage>
        <taxon>Bacteria</taxon>
        <taxon>Pseudomonadati</taxon>
        <taxon>Pseudomonadota</taxon>
        <taxon>Alphaproteobacteria</taxon>
        <taxon>Acetobacterales</taxon>
        <taxon>Acetobacteraceae</taxon>
        <taxon>Gluconacetobacter</taxon>
    </lineage>
</organism>
<keyword evidence="1 6" id="KW-0808">Transferase</keyword>
<evidence type="ECO:0000313" key="7">
    <source>
        <dbReference type="Proteomes" id="UP000254958"/>
    </source>
</evidence>
<dbReference type="Gene3D" id="3.90.550.10">
    <property type="entry name" value="Spore Coat Polysaccharide Biosynthesis Protein SpsA, Chain A"/>
    <property type="match status" value="1"/>
</dbReference>
<dbReference type="InterPro" id="IPR025877">
    <property type="entry name" value="MobA-like_NTP_Trfase"/>
</dbReference>
<keyword evidence="7" id="KW-1185">Reference proteome</keyword>
<dbReference type="RefSeq" id="WP_114726363.1">
    <property type="nucleotide sequence ID" value="NZ_BJMI01000001.1"/>
</dbReference>
<evidence type="ECO:0000259" key="4">
    <source>
        <dbReference type="Pfam" id="PF12804"/>
    </source>
</evidence>
<dbReference type="EMBL" id="JABEQI010000002">
    <property type="protein sequence ID" value="MBB2185688.1"/>
    <property type="molecule type" value="Genomic_DNA"/>
</dbReference>
<keyword evidence="3" id="KW-0460">Magnesium</keyword>
<dbReference type="SUPFAM" id="SSF53448">
    <property type="entry name" value="Nucleotide-diphospho-sugar transferases"/>
    <property type="match status" value="1"/>
</dbReference>
<sequence>MKCLIVAAGQGSRLRDKGPLKPLVTIRGRPLIAEVIDRARRGGVDEFVIINGYRGDELRMALDEMAECDGVRVTHVHNPAWDRANGVSVLCARPFLDGPFLLTMCDHVLDPEINRLMAAIPTGRDGVTLGVDSNVERMLNDPDDVTRVLCRDGRIERIGKSLAEFNAFDTGIFRCTPEMFDALESSQAEGEDSISGAMNTLARWHKAYVLDIGEHLWIDVDDPVAYDKAERLMAQGLL</sequence>
<dbReference type="InterPro" id="IPR050065">
    <property type="entry name" value="GlmU-like"/>
</dbReference>
<name>A0A370G6R3_GLULI</name>
<comment type="caution">
    <text evidence="6">The sequence shown here is derived from an EMBL/GenBank/DDBJ whole genome shotgun (WGS) entry which is preliminary data.</text>
</comment>
<keyword evidence="2 6" id="KW-0548">Nucleotidyltransferase</keyword>
<reference evidence="6 7" key="1">
    <citation type="submission" date="2018-07" db="EMBL/GenBank/DDBJ databases">
        <title>Genomic Encyclopedia of Type Strains, Phase IV (KMG-IV): sequencing the most valuable type-strain genomes for metagenomic binning, comparative biology and taxonomic classification.</title>
        <authorList>
            <person name="Goeker M."/>
        </authorList>
    </citation>
    <scope>NUCLEOTIDE SEQUENCE [LARGE SCALE GENOMIC DNA]</scope>
    <source>
        <strain evidence="6 7">DSM 5603</strain>
    </source>
</reference>
<dbReference type="PANTHER" id="PTHR43584:SF8">
    <property type="entry name" value="N-ACETYLMURAMATE ALPHA-1-PHOSPHATE URIDYLYLTRANSFERASE"/>
    <property type="match status" value="1"/>
</dbReference>
<evidence type="ECO:0000313" key="5">
    <source>
        <dbReference type="EMBL" id="MBB2185688.1"/>
    </source>
</evidence>
<evidence type="ECO:0000313" key="8">
    <source>
        <dbReference type="Proteomes" id="UP000562982"/>
    </source>
</evidence>
<gene>
    <name evidence="6" type="ORF">C7453_102285</name>
    <name evidence="5" type="ORF">HLH32_04695</name>
</gene>
<accession>A0A370G6R3</accession>
<evidence type="ECO:0000256" key="2">
    <source>
        <dbReference type="ARBA" id="ARBA00022695"/>
    </source>
</evidence>
<evidence type="ECO:0000256" key="1">
    <source>
        <dbReference type="ARBA" id="ARBA00022679"/>
    </source>
</evidence>